<evidence type="ECO:0000256" key="2">
    <source>
        <dbReference type="ARBA" id="ARBA00022692"/>
    </source>
</evidence>
<evidence type="ECO:0000313" key="8">
    <source>
        <dbReference type="Proteomes" id="UP000322244"/>
    </source>
</evidence>
<keyword evidence="3 6" id="KW-1133">Transmembrane helix</keyword>
<evidence type="ECO:0000256" key="4">
    <source>
        <dbReference type="ARBA" id="ARBA00023136"/>
    </source>
</evidence>
<evidence type="ECO:0000256" key="5">
    <source>
        <dbReference type="SAM" id="MobiDB-lite"/>
    </source>
</evidence>
<evidence type="ECO:0000256" key="6">
    <source>
        <dbReference type="SAM" id="Phobius"/>
    </source>
</evidence>
<accession>A0A5A7SF11</accession>
<proteinExistence type="predicted"/>
<evidence type="ECO:0000256" key="3">
    <source>
        <dbReference type="ARBA" id="ARBA00022989"/>
    </source>
</evidence>
<feature type="compositionally biased region" description="Low complexity" evidence="5">
    <location>
        <begin position="112"/>
        <end position="131"/>
    </location>
</feature>
<dbReference type="Pfam" id="PF04228">
    <property type="entry name" value="Zn_peptidase"/>
    <property type="match status" value="1"/>
</dbReference>
<comment type="subcellular location">
    <subcellularLocation>
        <location evidence="1">Membrane</location>
        <topology evidence="1">Single-pass membrane protein</topology>
    </subcellularLocation>
</comment>
<keyword evidence="4 6" id="KW-0472">Membrane</keyword>
<dbReference type="EMBL" id="VLNY01000001">
    <property type="protein sequence ID" value="KAA0024688.1"/>
    <property type="molecule type" value="Genomic_DNA"/>
</dbReference>
<keyword evidence="8" id="KW-1185">Reference proteome</keyword>
<dbReference type="OrthoDB" id="7950418at2"/>
<reference evidence="7 8" key="1">
    <citation type="submission" date="2019-07" db="EMBL/GenBank/DDBJ databases">
        <title>Rhodococcus cavernicolus sp. nov., isolated from a cave.</title>
        <authorList>
            <person name="Lee S.D."/>
        </authorList>
    </citation>
    <scope>NUCLEOTIDE SEQUENCE [LARGE SCALE GENOMIC DNA]</scope>
    <source>
        <strain evidence="7 8">C1-24</strain>
    </source>
</reference>
<dbReference type="GO" id="GO:0016020">
    <property type="term" value="C:membrane"/>
    <property type="evidence" value="ECO:0007669"/>
    <property type="project" value="UniProtKB-SubCell"/>
</dbReference>
<evidence type="ECO:0008006" key="9">
    <source>
        <dbReference type="Google" id="ProtNLM"/>
    </source>
</evidence>
<dbReference type="PANTHER" id="PTHR30168:SF0">
    <property type="entry name" value="INNER MEMBRANE PROTEIN"/>
    <property type="match status" value="1"/>
</dbReference>
<gene>
    <name evidence="7" type="ORF">FOY51_01735</name>
</gene>
<feature type="region of interest" description="Disordered" evidence="5">
    <location>
        <begin position="97"/>
        <end position="131"/>
    </location>
</feature>
<protein>
    <recommendedName>
        <fullName evidence="9">Peptidase</fullName>
    </recommendedName>
</protein>
<sequence length="367" mass="39435">MQSHWARNGCRWQRCWQCWECRSSSPRQRSPSGCRACAQIRPRRPRCVVRSTKDRSSPRGSCVVPAPRRESVTSALIVTTLVIFLIGAIAAIKLSGRDSTADTRPAASVEVRTTTPTSTSRTPTPTTTAPTTTAATGLISVEATGSNPLTSTASLATRPCRLPPWATTPQATQVFLDAALDCLNQAWSPVMARLKLPFQPASVVTTADVSTQSCGRPPEESSYYCDGVIYLVPASYLGTNAGPQGIPTAAVSMLAHEYGHHLQQLSGTLAASTKQISDVGWMSPQGLELSRRTELQAQCLSGMFMGTAFDVPSLRMAQQDNYTRGDAIGRQSNHGTPQNFGDWFTKGVQRNSLVSCNTWVATPASVG</sequence>
<dbReference type="InterPro" id="IPR007343">
    <property type="entry name" value="Uncharacterised_pept_Zn_put"/>
</dbReference>
<name>A0A5A7SF11_9NOCA</name>
<organism evidence="7 8">
    <name type="scientific">Antrihabitans cavernicola</name>
    <dbReference type="NCBI Taxonomy" id="2495913"/>
    <lineage>
        <taxon>Bacteria</taxon>
        <taxon>Bacillati</taxon>
        <taxon>Actinomycetota</taxon>
        <taxon>Actinomycetes</taxon>
        <taxon>Mycobacteriales</taxon>
        <taxon>Nocardiaceae</taxon>
        <taxon>Antrihabitans</taxon>
    </lineage>
</organism>
<comment type="caution">
    <text evidence="7">The sequence shown here is derived from an EMBL/GenBank/DDBJ whole genome shotgun (WGS) entry which is preliminary data.</text>
</comment>
<evidence type="ECO:0000313" key="7">
    <source>
        <dbReference type="EMBL" id="KAA0024688.1"/>
    </source>
</evidence>
<dbReference type="AlphaFoldDB" id="A0A5A7SF11"/>
<dbReference type="Proteomes" id="UP000322244">
    <property type="component" value="Unassembled WGS sequence"/>
</dbReference>
<feature type="transmembrane region" description="Helical" evidence="6">
    <location>
        <begin position="75"/>
        <end position="94"/>
    </location>
</feature>
<keyword evidence="2 6" id="KW-0812">Transmembrane</keyword>
<dbReference type="PANTHER" id="PTHR30168">
    <property type="entry name" value="PUTATIVE MEMBRANE PROTEIN YPFJ"/>
    <property type="match status" value="1"/>
</dbReference>
<evidence type="ECO:0000256" key="1">
    <source>
        <dbReference type="ARBA" id="ARBA00004167"/>
    </source>
</evidence>